<feature type="compositionally biased region" description="Low complexity" evidence="1">
    <location>
        <begin position="1"/>
        <end position="13"/>
    </location>
</feature>
<feature type="compositionally biased region" description="Polar residues" evidence="1">
    <location>
        <begin position="62"/>
        <end position="78"/>
    </location>
</feature>
<feature type="compositionally biased region" description="Polar residues" evidence="1">
    <location>
        <begin position="41"/>
        <end position="50"/>
    </location>
</feature>
<dbReference type="Proteomes" id="UP001162972">
    <property type="component" value="Chromosome 10"/>
</dbReference>
<gene>
    <name evidence="2" type="ORF">OIU84_019348</name>
</gene>
<evidence type="ECO:0000313" key="2">
    <source>
        <dbReference type="EMBL" id="KAJ6432070.1"/>
    </source>
</evidence>
<organism evidence="2 3">
    <name type="scientific">Salix udensis</name>
    <dbReference type="NCBI Taxonomy" id="889485"/>
    <lineage>
        <taxon>Eukaryota</taxon>
        <taxon>Viridiplantae</taxon>
        <taxon>Streptophyta</taxon>
        <taxon>Embryophyta</taxon>
        <taxon>Tracheophyta</taxon>
        <taxon>Spermatophyta</taxon>
        <taxon>Magnoliopsida</taxon>
        <taxon>eudicotyledons</taxon>
        <taxon>Gunneridae</taxon>
        <taxon>Pentapetalae</taxon>
        <taxon>rosids</taxon>
        <taxon>fabids</taxon>
        <taxon>Malpighiales</taxon>
        <taxon>Salicaceae</taxon>
        <taxon>Saliceae</taxon>
        <taxon>Salix</taxon>
    </lineage>
</organism>
<reference evidence="2 3" key="1">
    <citation type="journal article" date="2023" name="Int. J. Mol. Sci.">
        <title>De Novo Assembly and Annotation of 11 Diverse Shrub Willow (Salix) Genomes Reveals Novel Gene Organization in Sex-Linked Regions.</title>
        <authorList>
            <person name="Hyden B."/>
            <person name="Feng K."/>
            <person name="Yates T.B."/>
            <person name="Jawdy S."/>
            <person name="Cereghino C."/>
            <person name="Smart L.B."/>
            <person name="Muchero W."/>
        </authorList>
    </citation>
    <scope>NUCLEOTIDE SEQUENCE [LARGE SCALE GENOMIC DNA]</scope>
    <source>
        <tissue evidence="2">Shoot tip</tissue>
    </source>
</reference>
<accession>A0AAD6PK64</accession>
<dbReference type="GO" id="GO:0006397">
    <property type="term" value="P:mRNA processing"/>
    <property type="evidence" value="ECO:0007669"/>
    <property type="project" value="InterPro"/>
</dbReference>
<dbReference type="InterPro" id="IPR044624">
    <property type="entry name" value="Mbb1-like"/>
</dbReference>
<feature type="region of interest" description="Disordered" evidence="1">
    <location>
        <begin position="589"/>
        <end position="618"/>
    </location>
</feature>
<dbReference type="GO" id="GO:0006417">
    <property type="term" value="P:regulation of translation"/>
    <property type="evidence" value="ECO:0007669"/>
    <property type="project" value="TreeGrafter"/>
</dbReference>
<evidence type="ECO:0000256" key="1">
    <source>
        <dbReference type="SAM" id="MobiDB-lite"/>
    </source>
</evidence>
<evidence type="ECO:0008006" key="4">
    <source>
        <dbReference type="Google" id="ProtNLM"/>
    </source>
</evidence>
<dbReference type="Gene3D" id="1.25.40.10">
    <property type="entry name" value="Tetratricopeptide repeat domain"/>
    <property type="match status" value="2"/>
</dbReference>
<dbReference type="PANTHER" id="PTHR44917:SF1">
    <property type="entry name" value="PROTEIN HIGH CHLOROPHYLL FLUORESCENT 107"/>
    <property type="match status" value="1"/>
</dbReference>
<feature type="region of interest" description="Disordered" evidence="1">
    <location>
        <begin position="93"/>
        <end position="118"/>
    </location>
</feature>
<dbReference type="InterPro" id="IPR011990">
    <property type="entry name" value="TPR-like_helical_dom_sf"/>
</dbReference>
<proteinExistence type="predicted"/>
<sequence length="618" mass="69520">MHLFSPSSSSPTSKATLTLFSPSQNPNNNSKFYFKIHTKTRTTIPCSSKESPPVLDPKPLSLESSRTNELNSQESNLVIESKRDSLEGMLVVRRPEMEVSGEDSGQSSGKESDDDNTKSVAVIDVGLEEFAKKMSVFEPERVGSSGSSPQEKPLNVNLDLALYKAKVLARRFKYKEAEEILQKCTSYWPEDGRPYVALGKILSKQSKTEAARAVYEKGCQATQGENPYIWQCWAVLENKMGNIRRARELFDAATVADKRHVAAWHGWAILELKQGNVKKARQLLAKGPQAQYLFRQATKCNPKSCASWLAWAQLEMQKENNLVARKLFEKAVQASPKNRFAWHATHLIQGMLFCSSLLLYWNINILLQILREYCSGKHLNWTQGTNPFGLLGDGWNGKKATYPLQGSYIKRLFQLTQPLKVQLDVYRLGVSWNKELVTCPQLEDYIRSSLNINSQSYVTWMTWAKLEDDQGNNVRAEEIRNLYFQQRTEVVDDVSWVTGFLDILDPAVDSIKKLLNMDQDPYKKAQEALRNISRGEEKGGDDNSAGNSSSNNIGNDKEGGGSSGLDLDSFIKERLSLDATKLDVNLETSAASPAPWRGKSPRSIWKPVKSNRQNVAKF</sequence>
<dbReference type="GO" id="GO:0009507">
    <property type="term" value="C:chloroplast"/>
    <property type="evidence" value="ECO:0007669"/>
    <property type="project" value="TreeGrafter"/>
</dbReference>
<dbReference type="GO" id="GO:0003727">
    <property type="term" value="F:single-stranded RNA binding"/>
    <property type="evidence" value="ECO:0007669"/>
    <property type="project" value="TreeGrafter"/>
</dbReference>
<dbReference type="SUPFAM" id="SSF48452">
    <property type="entry name" value="TPR-like"/>
    <property type="match status" value="1"/>
</dbReference>
<dbReference type="GO" id="GO:0003729">
    <property type="term" value="F:mRNA binding"/>
    <property type="evidence" value="ECO:0007669"/>
    <property type="project" value="InterPro"/>
</dbReference>
<dbReference type="PANTHER" id="PTHR44917">
    <property type="entry name" value="PROTEIN HIGH CHLOROPHYLL FLUORESCENT 107"/>
    <property type="match status" value="1"/>
</dbReference>
<dbReference type="EMBL" id="JAPFFJ010000003">
    <property type="protein sequence ID" value="KAJ6432070.1"/>
    <property type="molecule type" value="Genomic_DNA"/>
</dbReference>
<dbReference type="Pfam" id="PF13432">
    <property type="entry name" value="TPR_16"/>
    <property type="match status" value="1"/>
</dbReference>
<feature type="region of interest" description="Disordered" evidence="1">
    <location>
        <begin position="534"/>
        <end position="565"/>
    </location>
</feature>
<name>A0AAD6PK64_9ROSI</name>
<feature type="compositionally biased region" description="Polar residues" evidence="1">
    <location>
        <begin position="14"/>
        <end position="31"/>
    </location>
</feature>
<dbReference type="AlphaFoldDB" id="A0AAD6PK64"/>
<protein>
    <recommendedName>
        <fullName evidence="4">Protein high chlorophyll fluorescent 107</fullName>
    </recommendedName>
</protein>
<keyword evidence="3" id="KW-1185">Reference proteome</keyword>
<evidence type="ECO:0000313" key="3">
    <source>
        <dbReference type="Proteomes" id="UP001162972"/>
    </source>
</evidence>
<feature type="region of interest" description="Disordered" evidence="1">
    <location>
        <begin position="1"/>
        <end position="79"/>
    </location>
</feature>
<comment type="caution">
    <text evidence="2">The sequence shown here is derived from an EMBL/GenBank/DDBJ whole genome shotgun (WGS) entry which is preliminary data.</text>
</comment>
<feature type="compositionally biased region" description="Low complexity" evidence="1">
    <location>
        <begin position="542"/>
        <end position="554"/>
    </location>
</feature>